<dbReference type="Gene3D" id="3.80.10.10">
    <property type="entry name" value="Ribonuclease Inhibitor"/>
    <property type="match status" value="1"/>
</dbReference>
<gene>
    <name evidence="1" type="ORF">DFA_02401</name>
</gene>
<evidence type="ECO:0000313" key="1">
    <source>
        <dbReference type="EMBL" id="EGG19154.1"/>
    </source>
</evidence>
<dbReference type="RefSeq" id="XP_004366787.1">
    <property type="nucleotide sequence ID" value="XM_004366730.1"/>
</dbReference>
<dbReference type="STRING" id="1054147.F4PZC5"/>
<accession>F4PZC5</accession>
<keyword evidence="2" id="KW-1185">Reference proteome</keyword>
<evidence type="ECO:0000313" key="2">
    <source>
        <dbReference type="Proteomes" id="UP000007797"/>
    </source>
</evidence>
<dbReference type="InterPro" id="IPR032675">
    <property type="entry name" value="LRR_dom_sf"/>
</dbReference>
<dbReference type="Proteomes" id="UP000007797">
    <property type="component" value="Unassembled WGS sequence"/>
</dbReference>
<dbReference type="OrthoDB" id="2533297at2759"/>
<name>F4PZC5_CACFS</name>
<dbReference type="KEGG" id="dfa:DFA_02401"/>
<organism evidence="1 2">
    <name type="scientific">Cavenderia fasciculata</name>
    <name type="common">Slime mold</name>
    <name type="synonym">Dictyostelium fasciculatum</name>
    <dbReference type="NCBI Taxonomy" id="261658"/>
    <lineage>
        <taxon>Eukaryota</taxon>
        <taxon>Amoebozoa</taxon>
        <taxon>Evosea</taxon>
        <taxon>Eumycetozoa</taxon>
        <taxon>Dictyostelia</taxon>
        <taxon>Acytosteliales</taxon>
        <taxon>Cavenderiaceae</taxon>
        <taxon>Cavenderia</taxon>
    </lineage>
</organism>
<dbReference type="GeneID" id="14871089"/>
<protein>
    <submittedName>
        <fullName evidence="1">Uncharacterized protein</fullName>
    </submittedName>
</protein>
<dbReference type="EMBL" id="GL883016">
    <property type="protein sequence ID" value="EGG19154.1"/>
    <property type="molecule type" value="Genomic_DNA"/>
</dbReference>
<dbReference type="SUPFAM" id="SSF52058">
    <property type="entry name" value="L domain-like"/>
    <property type="match status" value="1"/>
</dbReference>
<sequence length="282" mass="32715">MYIVNCKKLYQNSSLKRLIRFKGLEIIDKDHTVISELFQAIVKRFNLLSFRDILLNSVADQHIILPDKDKTKKIIYPEWIKDHITAGNRGDKSNGNITTALDYGFNDIYDIQSIETLYINQDKSKIDLGPISRLPNLQRLSVRCEDPFKLGQHTTLKSLELFTDAHYEIRDLKLTKLINVPQRDTFSTLKSLVELKIDMYPLEMELEDDELSKLQFIDLDGLPNLETFKYQEFYDYSVDYSIEISLPPSLKILHLIYDHIQIPSHTTIVGGIVCESTETNIQ</sequence>
<proteinExistence type="predicted"/>
<dbReference type="AlphaFoldDB" id="F4PZC5"/>
<reference evidence="2" key="1">
    <citation type="journal article" date="2011" name="Genome Res.">
        <title>Phylogeny-wide analysis of social amoeba genomes highlights ancient origins for complex intercellular communication.</title>
        <authorList>
            <person name="Heidel A.J."/>
            <person name="Lawal H.M."/>
            <person name="Felder M."/>
            <person name="Schilde C."/>
            <person name="Helps N.R."/>
            <person name="Tunggal B."/>
            <person name="Rivero F."/>
            <person name="John U."/>
            <person name="Schleicher M."/>
            <person name="Eichinger L."/>
            <person name="Platzer M."/>
            <person name="Noegel A.A."/>
            <person name="Schaap P."/>
            <person name="Gloeckner G."/>
        </authorList>
    </citation>
    <scope>NUCLEOTIDE SEQUENCE [LARGE SCALE GENOMIC DNA]</scope>
    <source>
        <strain evidence="2">SH3</strain>
    </source>
</reference>